<dbReference type="Pfam" id="PF00561">
    <property type="entry name" value="Abhydrolase_1"/>
    <property type="match status" value="1"/>
</dbReference>
<evidence type="ECO:0000313" key="8">
    <source>
        <dbReference type="EMBL" id="QDH75863.1"/>
    </source>
</evidence>
<dbReference type="InterPro" id="IPR029510">
    <property type="entry name" value="Ald_DH_CS_GLU"/>
</dbReference>
<dbReference type="EMBL" id="MK671726">
    <property type="protein sequence ID" value="QDH75863.1"/>
    <property type="molecule type" value="Genomic_DNA"/>
</dbReference>
<name>A0A514C8C4_ECTME</name>
<dbReference type="EC" id="1.2.1.68" evidence="8"/>
<feature type="domain" description="Aldehyde dehydrogenase" evidence="6">
    <location>
        <begin position="21"/>
        <end position="434"/>
    </location>
</feature>
<dbReference type="RefSeq" id="WP_082422831.1">
    <property type="nucleotide sequence ID" value="NZ_MK671726.1"/>
</dbReference>
<dbReference type="Pfam" id="PF00171">
    <property type="entry name" value="Aldedh"/>
    <property type="match status" value="1"/>
</dbReference>
<dbReference type="PRINTS" id="PR00111">
    <property type="entry name" value="ABHYDROLASE"/>
</dbReference>
<dbReference type="SUPFAM" id="SSF53474">
    <property type="entry name" value="alpha/beta-Hydrolases"/>
    <property type="match status" value="1"/>
</dbReference>
<dbReference type="GO" id="GO:0005737">
    <property type="term" value="C:cytoplasm"/>
    <property type="evidence" value="ECO:0007669"/>
    <property type="project" value="TreeGrafter"/>
</dbReference>
<feature type="active site" evidence="4">
    <location>
        <position position="210"/>
    </location>
</feature>
<evidence type="ECO:0000256" key="2">
    <source>
        <dbReference type="ARBA" id="ARBA00023002"/>
    </source>
</evidence>
<dbReference type="InterPro" id="IPR015590">
    <property type="entry name" value="Aldehyde_DH_dom"/>
</dbReference>
<dbReference type="GeneID" id="39467723"/>
<dbReference type="PANTHER" id="PTHR43570">
    <property type="entry name" value="ALDEHYDE DEHYDROGENASE"/>
    <property type="match status" value="1"/>
</dbReference>
<feature type="domain" description="AB hydrolase-1" evidence="7">
    <location>
        <begin position="541"/>
        <end position="775"/>
    </location>
</feature>
<dbReference type="FunFam" id="3.40.605.10:FF:000004">
    <property type="entry name" value="Aldehyde dehydrogenase"/>
    <property type="match status" value="1"/>
</dbReference>
<dbReference type="CDD" id="cd07133">
    <property type="entry name" value="ALDH_CALDH_CalB"/>
    <property type="match status" value="1"/>
</dbReference>
<keyword evidence="2 5" id="KW-0560">Oxidoreductase</keyword>
<dbReference type="PROSITE" id="PS00687">
    <property type="entry name" value="ALDEHYDE_DEHYDR_GLU"/>
    <property type="match status" value="1"/>
</dbReference>
<dbReference type="InterPro" id="IPR012394">
    <property type="entry name" value="Aldehyde_DH_NAD(P)"/>
</dbReference>
<dbReference type="InterPro" id="IPR016162">
    <property type="entry name" value="Ald_DH_N"/>
</dbReference>
<evidence type="ECO:0000259" key="7">
    <source>
        <dbReference type="Pfam" id="PF00561"/>
    </source>
</evidence>
<dbReference type="InterPro" id="IPR029058">
    <property type="entry name" value="AB_hydrolase_fold"/>
</dbReference>
<dbReference type="GO" id="GO:0004029">
    <property type="term" value="F:aldehyde dehydrogenase (NAD+) activity"/>
    <property type="evidence" value="ECO:0007669"/>
    <property type="project" value="UniProtKB-EC"/>
</dbReference>
<evidence type="ECO:0000256" key="3">
    <source>
        <dbReference type="ARBA" id="ARBA00023027"/>
    </source>
</evidence>
<evidence type="ECO:0000259" key="6">
    <source>
        <dbReference type="Pfam" id="PF00171"/>
    </source>
</evidence>
<dbReference type="GO" id="GO:0050269">
    <property type="term" value="F:coniferyl-aldehyde dehydrogenase [NAD(P)+] activity"/>
    <property type="evidence" value="ECO:0007669"/>
    <property type="project" value="UniProtKB-EC"/>
</dbReference>
<dbReference type="PANTHER" id="PTHR43570:SF20">
    <property type="entry name" value="ALDEHYDE DEHYDROGENASE ALDX-RELATED"/>
    <property type="match status" value="1"/>
</dbReference>
<keyword evidence="8" id="KW-0614">Plasmid</keyword>
<evidence type="ECO:0000256" key="5">
    <source>
        <dbReference type="RuleBase" id="RU003345"/>
    </source>
</evidence>
<dbReference type="Gene3D" id="3.40.605.10">
    <property type="entry name" value="Aldehyde Dehydrogenase, Chain A, domain 1"/>
    <property type="match status" value="1"/>
</dbReference>
<sequence length="793" mass="87387">MNNLHDLFQRQRHASRENVLDYAQRMAALGGLLNAILANERALVDALHQDFGRRPTQETRLLEIMPVVDEIRYIRRHFHKWMKPRRASVNWQFLPSKARVVYQPLGVVGVIGAWNYPVMLTLSPLANALAAGNRVIVKPSELAPATADVIHRMIQQCFANDHVAVVTGGSDLAAAFAALPFDHILFTGSTRVGTLVAQAAAANLTPVTLELGGKSPALVHESFSTAVAADRICSAKFWNAGQTCVAPDYVLVHEHQLEAFQAEAAKVAFRRHANPVSSADYAWMVNQAGYDRMQALLQDALDKGATVVPLVQNEETRPAGNRAFAPVIVVGVTDTMRVMQEEIFGPILPVLTYRTMEDAIKWVNDRPRPLALYYFDHDRRRIASVIDRTVSGGVTVNDCIYHLAQHDLPFGGIGPSGQGAYHGFDGFVTFSKKKGVLLQSDLTANIFGKLTKPPYTKWTDRMATLLIGKSVKHPSPVSRRVIKITAALLVVGAIGIASVWAPDRPVEELIPTLGPAPSQFMDVDGMKAHVRDEGPSDDSEPIVLLHGTSSSLHTWDGWVSQLKSQRRVIRVDLPGFGLTGPNPNGKYDIETYSHFVASLMSQLHVQHAVLVGNSLGGYVAWKTAVDYPSRITKLILIDAAGYKYESQSVPLGFRLARIPLLSPVISHILPKSIVANSVRNVYGDPSKVTPALIERYYETTLRAGNREAVVARFNQMKGGEFEREIKEVKQPTLIIWGGKDRLIPLEYAERFHHDIPGSTVMFFNGLGHVPQEEAPLETVKVAQEFLTMKPAAK</sequence>
<protein>
    <submittedName>
        <fullName evidence="8">Aldehyde dehydrogenase</fullName>
        <ecNumber evidence="8">1.2.1.3</ecNumber>
        <ecNumber evidence="8">1.2.1.68</ecNumber>
    </submittedName>
</protein>
<dbReference type="AlphaFoldDB" id="A0A514C8C4"/>
<dbReference type="InterPro" id="IPR016160">
    <property type="entry name" value="Ald_DH_CS_CYS"/>
</dbReference>
<dbReference type="Gene3D" id="3.40.309.10">
    <property type="entry name" value="Aldehyde Dehydrogenase, Chain A, domain 2"/>
    <property type="match status" value="1"/>
</dbReference>
<dbReference type="GO" id="GO:0006081">
    <property type="term" value="P:aldehyde metabolic process"/>
    <property type="evidence" value="ECO:0007669"/>
    <property type="project" value="InterPro"/>
</dbReference>
<accession>A0A514C8C4</accession>
<dbReference type="InterPro" id="IPR016161">
    <property type="entry name" value="Ald_DH/histidinol_DH"/>
</dbReference>
<organism evidence="8">
    <name type="scientific">Ectopseudomonas mendocina</name>
    <name type="common">Pseudomonas mendocina</name>
    <dbReference type="NCBI Taxonomy" id="300"/>
    <lineage>
        <taxon>Bacteria</taxon>
        <taxon>Pseudomonadati</taxon>
        <taxon>Pseudomonadota</taxon>
        <taxon>Gammaproteobacteria</taxon>
        <taxon>Pseudomonadales</taxon>
        <taxon>Pseudomonadaceae</taxon>
        <taxon>Ectopseudomonas</taxon>
    </lineage>
</organism>
<proteinExistence type="inferred from homology"/>
<dbReference type="InterPro" id="IPR000073">
    <property type="entry name" value="AB_hydrolase_1"/>
</dbReference>
<dbReference type="InterPro" id="IPR016163">
    <property type="entry name" value="Ald_DH_C"/>
</dbReference>
<dbReference type="SUPFAM" id="SSF53720">
    <property type="entry name" value="ALDH-like"/>
    <property type="match status" value="1"/>
</dbReference>
<comment type="similarity">
    <text evidence="1 5">Belongs to the aldehyde dehydrogenase family.</text>
</comment>
<evidence type="ECO:0000256" key="1">
    <source>
        <dbReference type="ARBA" id="ARBA00009986"/>
    </source>
</evidence>
<dbReference type="Gene3D" id="3.40.50.1820">
    <property type="entry name" value="alpha/beta hydrolase"/>
    <property type="match status" value="1"/>
</dbReference>
<dbReference type="EC" id="1.2.1.3" evidence="8"/>
<keyword evidence="3" id="KW-0520">NAD</keyword>
<dbReference type="PROSITE" id="PS00070">
    <property type="entry name" value="ALDEHYDE_DEHYDR_CYS"/>
    <property type="match status" value="1"/>
</dbReference>
<reference evidence="8" key="1">
    <citation type="journal article" date="2019" name="Front. Microbiol.">
        <title>Identification of a Novel Plasmid Lineage Associated With the Dissemination of Metallo-beta-Lactamase Genes Among Pseudomonads.</title>
        <authorList>
            <person name="Di Pilato V."/>
            <person name="Antonelli A."/>
            <person name="Giani T."/>
            <person name="Henrici De Angelis L."/>
            <person name="Rossolini G.M."/>
            <person name="Pollini S."/>
        </authorList>
    </citation>
    <scope>NUCLEOTIDE SEQUENCE</scope>
    <source>
        <strain evidence="8">57</strain>
        <plasmid evidence="8">pAER57</plasmid>
    </source>
</reference>
<geneLocation type="plasmid" evidence="8">
    <name>pAER57</name>
</geneLocation>
<evidence type="ECO:0000256" key="4">
    <source>
        <dbReference type="PROSITE-ProRule" id="PRU10007"/>
    </source>
</evidence>